<dbReference type="NCBIfam" id="TIGR04183">
    <property type="entry name" value="Por_Secre_tail"/>
    <property type="match status" value="1"/>
</dbReference>
<dbReference type="Proteomes" id="UP000185207">
    <property type="component" value="Unassembled WGS sequence"/>
</dbReference>
<feature type="signal peptide" evidence="2">
    <location>
        <begin position="1"/>
        <end position="19"/>
    </location>
</feature>
<sequence>MKTFLFFLSCLLIPACVGAQISPSLNGIVYVNAAVIDGAETGSSWSNASKNLKQVVTAANSNPAIKEIWVAKGTYYPSITSNRDEFFYITRNDLKIYGGFIGTETALSQRDIVANETILSGDIGTVGSASDNSYHIMIIDAYDSAIDNSTQIDGFIFQDGNASAGSVLNNYFPRYTGSAILVYPSIANNSPLISNNIFKNNSQFQLGALAIEANTSGANVTRVENCSFYSNYAKYAGGALDVFNHYGTDQNIEIKGCRFEENVVDNGSQGGANGGLGAAIFAYGNNNILINKSKFINNKIGPFTQYAGAYKGTAIAVRNGSSVTLVNSLVYSDQIYIPFYNNASSLSFINSTVYNPDGGTILATVNPILNLIQNSIFWMGGNSVNTIDGAGATVTANNSIILPKYNVTLNGSNNYTTDPLFKDIAGKDFTLQTSSSGINHGNNSFYDASKYGNYDLSDKSRIEETTIDIGAFELQPTLSISDINEGKSITIYPNPVKDILNLKTQEKILKVEIISLEGKKIISKNMTGEMNVDLKSLSKGIYLIQIYTAKDIESFKFIKE</sequence>
<dbReference type="OrthoDB" id="8901262at2"/>
<name>A0A1N6H9E3_9FLAO</name>
<evidence type="ECO:0000313" key="5">
    <source>
        <dbReference type="Proteomes" id="UP000185207"/>
    </source>
</evidence>
<feature type="chain" id="PRO_5012003339" evidence="2">
    <location>
        <begin position="20"/>
        <end position="560"/>
    </location>
</feature>
<dbReference type="Gene3D" id="2.160.20.10">
    <property type="entry name" value="Single-stranded right-handed beta-helix, Pectin lyase-like"/>
    <property type="match status" value="1"/>
</dbReference>
<dbReference type="InterPro" id="IPR011050">
    <property type="entry name" value="Pectin_lyase_fold/virulence"/>
</dbReference>
<evidence type="ECO:0000313" key="4">
    <source>
        <dbReference type="EMBL" id="SIO16383.1"/>
    </source>
</evidence>
<keyword evidence="1 2" id="KW-0732">Signal</keyword>
<gene>
    <name evidence="4" type="ORF">SAMN05444409_2334</name>
</gene>
<proteinExistence type="predicted"/>
<dbReference type="InterPro" id="IPR026444">
    <property type="entry name" value="Secre_tail"/>
</dbReference>
<dbReference type="SUPFAM" id="SSF51126">
    <property type="entry name" value="Pectin lyase-like"/>
    <property type="match status" value="1"/>
</dbReference>
<accession>A0A1N6H9E3</accession>
<dbReference type="RefSeq" id="WP_074235399.1">
    <property type="nucleotide sequence ID" value="NZ_FSRK01000001.1"/>
</dbReference>
<reference evidence="5" key="1">
    <citation type="submission" date="2016-11" db="EMBL/GenBank/DDBJ databases">
        <authorList>
            <person name="Varghese N."/>
            <person name="Submissions S."/>
        </authorList>
    </citation>
    <scope>NUCLEOTIDE SEQUENCE [LARGE SCALE GENOMIC DNA]</scope>
    <source>
        <strain evidence="5">DSM 27623</strain>
    </source>
</reference>
<protein>
    <submittedName>
        <fullName evidence="4">Por secretion system C-terminal sorting domain-containing protein</fullName>
    </submittedName>
</protein>
<evidence type="ECO:0000256" key="1">
    <source>
        <dbReference type="ARBA" id="ARBA00022729"/>
    </source>
</evidence>
<organism evidence="4 5">
    <name type="scientific">Epilithonimonas zeae</name>
    <dbReference type="NCBI Taxonomy" id="1416779"/>
    <lineage>
        <taxon>Bacteria</taxon>
        <taxon>Pseudomonadati</taxon>
        <taxon>Bacteroidota</taxon>
        <taxon>Flavobacteriia</taxon>
        <taxon>Flavobacteriales</taxon>
        <taxon>Weeksellaceae</taxon>
        <taxon>Chryseobacterium group</taxon>
        <taxon>Epilithonimonas</taxon>
    </lineage>
</organism>
<keyword evidence="5" id="KW-1185">Reference proteome</keyword>
<evidence type="ECO:0000259" key="3">
    <source>
        <dbReference type="Pfam" id="PF18962"/>
    </source>
</evidence>
<feature type="domain" description="Secretion system C-terminal sorting" evidence="3">
    <location>
        <begin position="491"/>
        <end position="553"/>
    </location>
</feature>
<dbReference type="STRING" id="1416779.SAMN05444409_2334"/>
<dbReference type="EMBL" id="FSRK01000001">
    <property type="protein sequence ID" value="SIO16383.1"/>
    <property type="molecule type" value="Genomic_DNA"/>
</dbReference>
<dbReference type="InterPro" id="IPR012334">
    <property type="entry name" value="Pectin_lyas_fold"/>
</dbReference>
<dbReference type="AlphaFoldDB" id="A0A1N6H9E3"/>
<evidence type="ECO:0000256" key="2">
    <source>
        <dbReference type="SAM" id="SignalP"/>
    </source>
</evidence>
<dbReference type="Pfam" id="PF18962">
    <property type="entry name" value="Por_Secre_tail"/>
    <property type="match status" value="1"/>
</dbReference>